<dbReference type="InterPro" id="IPR036047">
    <property type="entry name" value="F-box-like_dom_sf"/>
</dbReference>
<dbReference type="Gene3D" id="1.20.1280.50">
    <property type="match status" value="1"/>
</dbReference>
<dbReference type="OrthoDB" id="1055097at2759"/>
<dbReference type="SUPFAM" id="SSF52058">
    <property type="entry name" value="L domain-like"/>
    <property type="match status" value="2"/>
</dbReference>
<keyword evidence="3" id="KW-0677">Repeat</keyword>
<dbReference type="InterPro" id="IPR032675">
    <property type="entry name" value="LRR_dom_sf"/>
</dbReference>
<dbReference type="PANTHER" id="PTHR24373">
    <property type="entry name" value="SLIT RELATED LEUCINE-RICH REPEAT NEURONAL PROTEIN"/>
    <property type="match status" value="1"/>
</dbReference>
<dbReference type="Gene3D" id="3.80.10.10">
    <property type="entry name" value="Ribonuclease Inhibitor"/>
    <property type="match status" value="2"/>
</dbReference>
<keyword evidence="2" id="KW-0732">Signal</keyword>
<dbReference type="InterPro" id="IPR001611">
    <property type="entry name" value="Leu-rich_rpt"/>
</dbReference>
<organism evidence="5 6">
    <name type="scientific">Anaeramoeba ignava</name>
    <name type="common">Anaerobic marine amoeba</name>
    <dbReference type="NCBI Taxonomy" id="1746090"/>
    <lineage>
        <taxon>Eukaryota</taxon>
        <taxon>Metamonada</taxon>
        <taxon>Anaeramoebidae</taxon>
        <taxon>Anaeramoeba</taxon>
    </lineage>
</organism>
<dbReference type="Pfam" id="PF13855">
    <property type="entry name" value="LRR_8"/>
    <property type="match status" value="2"/>
</dbReference>
<proteinExistence type="predicted"/>
<dbReference type="EMBL" id="JAPDFW010000085">
    <property type="protein sequence ID" value="KAJ5071765.1"/>
    <property type="molecule type" value="Genomic_DNA"/>
</dbReference>
<evidence type="ECO:0000256" key="2">
    <source>
        <dbReference type="ARBA" id="ARBA00022729"/>
    </source>
</evidence>
<dbReference type="InterPro" id="IPR001810">
    <property type="entry name" value="F-box_dom"/>
</dbReference>
<evidence type="ECO:0000313" key="5">
    <source>
        <dbReference type="EMBL" id="KAJ5071765.1"/>
    </source>
</evidence>
<gene>
    <name evidence="5" type="ORF">M0811_09925</name>
</gene>
<comment type="caution">
    <text evidence="5">The sequence shown here is derived from an EMBL/GenBank/DDBJ whole genome shotgun (WGS) entry which is preliminary data.</text>
</comment>
<evidence type="ECO:0000313" key="6">
    <source>
        <dbReference type="Proteomes" id="UP001149090"/>
    </source>
</evidence>
<dbReference type="PROSITE" id="PS51450">
    <property type="entry name" value="LRR"/>
    <property type="match status" value="1"/>
</dbReference>
<dbReference type="InterPro" id="IPR003591">
    <property type="entry name" value="Leu-rich_rpt_typical-subtyp"/>
</dbReference>
<protein>
    <recommendedName>
        <fullName evidence="4">F-box domain-containing protein</fullName>
    </recommendedName>
</protein>
<accession>A0A9Q0LIE4</accession>
<dbReference type="Proteomes" id="UP001149090">
    <property type="component" value="Unassembled WGS sequence"/>
</dbReference>
<dbReference type="InterPro" id="IPR050328">
    <property type="entry name" value="Dev_Immune_Receptor"/>
</dbReference>
<evidence type="ECO:0000256" key="3">
    <source>
        <dbReference type="ARBA" id="ARBA00022737"/>
    </source>
</evidence>
<evidence type="ECO:0000256" key="1">
    <source>
        <dbReference type="ARBA" id="ARBA00022614"/>
    </source>
</evidence>
<reference evidence="5" key="1">
    <citation type="submission" date="2022-10" db="EMBL/GenBank/DDBJ databases">
        <title>Novel sulphate-reducing endosymbionts in the free-living metamonad Anaeramoeba.</title>
        <authorList>
            <person name="Jerlstrom-Hultqvist J."/>
            <person name="Cepicka I."/>
            <person name="Gallot-Lavallee L."/>
            <person name="Salas-Leiva D."/>
            <person name="Curtis B.A."/>
            <person name="Zahonova K."/>
            <person name="Pipaliya S."/>
            <person name="Dacks J."/>
            <person name="Roger A.J."/>
        </authorList>
    </citation>
    <scope>NUCLEOTIDE SEQUENCE</scope>
    <source>
        <strain evidence="5">BMAN</strain>
    </source>
</reference>
<dbReference type="SMART" id="SM00369">
    <property type="entry name" value="LRR_TYP"/>
    <property type="match status" value="3"/>
</dbReference>
<dbReference type="PANTHER" id="PTHR24373:SF275">
    <property type="entry name" value="TIR DOMAIN-CONTAINING PROTEIN"/>
    <property type="match status" value="1"/>
</dbReference>
<keyword evidence="6" id="KW-1185">Reference proteome</keyword>
<dbReference type="AlphaFoldDB" id="A0A9Q0LIE4"/>
<sequence>MNSNENPEIEIENENENLEIEDNEEIGTTLDELLQDEIIQYIFSFFRNTELRKVVFVCKRWSELALDPFLWDKLYISKPTEKKMKPIITDFLKSIYLCNCGSKEVNCLTLLHKCRNLRTISFEVVPYTWINEISNLLQACPIESLSFVDFSCNVRSESFLKNCSNLTNFSVSRPTYNAYQDEPFQFRFLSNIERLELVKVRLSDSDVQQLENLENFKKITYLNLNSSLKNQNLNGILLNMPNITFLDISGCHLSLQIQWELLPKLIELNLSNGLDSQQSLLSDNFFENMKNLAKLDVSLSKYSFKLRNLVELPQLRCFLSIESNSNYSSIDRGDSIILPPHCAKVDLRNYTFMKEFKPDLPDSLQSLFLFSCGLKTFSVSSVSPYLSYIDISKNQLSTLPQDFGKNCPNLLELNCAYNSISLIPDSFGQMKRLRKLSFEKNKISSIPDSFQYCTSLNELSFRANSIINVPLFFNKLTHLNSLDLSFNQITKLSDEIFDPLELLTELSLEGNKNLKKLPKRLTKKRKQEKITINFFQIPPPEETNNNYYYSQEKKNCLIL</sequence>
<feature type="domain" description="F-box" evidence="4">
    <location>
        <begin position="36"/>
        <end position="76"/>
    </location>
</feature>
<keyword evidence="1" id="KW-0433">Leucine-rich repeat</keyword>
<evidence type="ECO:0000259" key="4">
    <source>
        <dbReference type="Pfam" id="PF12937"/>
    </source>
</evidence>
<name>A0A9Q0LIE4_ANAIG</name>
<dbReference type="Pfam" id="PF12937">
    <property type="entry name" value="F-box-like"/>
    <property type="match status" value="1"/>
</dbReference>
<dbReference type="SUPFAM" id="SSF81383">
    <property type="entry name" value="F-box domain"/>
    <property type="match status" value="1"/>
</dbReference>